<comment type="function">
    <text evidence="1 10">Catalyzes the reversible adenylation of nicotinate mononucleotide (NaMN) to nicotinic acid adenine dinucleotide (NaAD).</text>
</comment>
<dbReference type="PANTHER" id="PTHR39321:SF3">
    <property type="entry name" value="PHOSPHOPANTETHEINE ADENYLYLTRANSFERASE"/>
    <property type="match status" value="1"/>
</dbReference>
<keyword evidence="4 10" id="KW-0808">Transferase</keyword>
<comment type="caution">
    <text evidence="12">The sequence shown here is derived from an EMBL/GenBank/DDBJ whole genome shotgun (WGS) entry which is preliminary data.</text>
</comment>
<keyword evidence="13" id="KW-1185">Reference proteome</keyword>
<accession>A0A1M4XSK3</accession>
<dbReference type="InterPro" id="IPR004821">
    <property type="entry name" value="Cyt_trans-like"/>
</dbReference>
<evidence type="ECO:0000313" key="12">
    <source>
        <dbReference type="EMBL" id="SHE96263.1"/>
    </source>
</evidence>
<evidence type="ECO:0000256" key="1">
    <source>
        <dbReference type="ARBA" id="ARBA00002324"/>
    </source>
</evidence>
<dbReference type="GO" id="GO:0004515">
    <property type="term" value="F:nicotinate-nucleotide adenylyltransferase activity"/>
    <property type="evidence" value="ECO:0007669"/>
    <property type="project" value="UniProtKB-UniRule"/>
</dbReference>
<dbReference type="Proteomes" id="UP000184334">
    <property type="component" value="Unassembled WGS sequence"/>
</dbReference>
<keyword evidence="8 10" id="KW-0520">NAD</keyword>
<dbReference type="InterPro" id="IPR005248">
    <property type="entry name" value="NadD/NMNAT"/>
</dbReference>
<evidence type="ECO:0000256" key="3">
    <source>
        <dbReference type="ARBA" id="ARBA00022642"/>
    </source>
</evidence>
<evidence type="ECO:0000256" key="4">
    <source>
        <dbReference type="ARBA" id="ARBA00022679"/>
    </source>
</evidence>
<evidence type="ECO:0000256" key="5">
    <source>
        <dbReference type="ARBA" id="ARBA00022695"/>
    </source>
</evidence>
<protein>
    <recommendedName>
        <fullName evidence="10">Probable nicotinate-nucleotide adenylyltransferase</fullName>
        <ecNumber evidence="10">2.7.7.18</ecNumber>
    </recommendedName>
    <alternativeName>
        <fullName evidence="10">Deamido-NAD(+) diphosphorylase</fullName>
    </alternativeName>
    <alternativeName>
        <fullName evidence="10">Deamido-NAD(+) pyrophosphorylase</fullName>
    </alternativeName>
    <alternativeName>
        <fullName evidence="10">Nicotinate mononucleotide adenylyltransferase</fullName>
        <shortName evidence="10">NaMN adenylyltransferase</shortName>
    </alternativeName>
</protein>
<dbReference type="InterPro" id="IPR014729">
    <property type="entry name" value="Rossmann-like_a/b/a_fold"/>
</dbReference>
<comment type="pathway">
    <text evidence="2 10">Cofactor biosynthesis; NAD(+) biosynthesis; deamido-NAD(+) from nicotinate D-ribonucleotide: step 1/1.</text>
</comment>
<dbReference type="HAMAP" id="MF_00244">
    <property type="entry name" value="NaMN_adenylyltr"/>
    <property type="match status" value="1"/>
</dbReference>
<dbReference type="CDD" id="cd02165">
    <property type="entry name" value="NMNAT"/>
    <property type="match status" value="1"/>
</dbReference>
<feature type="domain" description="Cytidyltransferase-like" evidence="11">
    <location>
        <begin position="4"/>
        <end position="162"/>
    </location>
</feature>
<dbReference type="GO" id="GO:0005524">
    <property type="term" value="F:ATP binding"/>
    <property type="evidence" value="ECO:0007669"/>
    <property type="project" value="UniProtKB-KW"/>
</dbReference>
<evidence type="ECO:0000256" key="2">
    <source>
        <dbReference type="ARBA" id="ARBA00005019"/>
    </source>
</evidence>
<evidence type="ECO:0000256" key="9">
    <source>
        <dbReference type="ARBA" id="ARBA00048721"/>
    </source>
</evidence>
<evidence type="ECO:0000256" key="7">
    <source>
        <dbReference type="ARBA" id="ARBA00022840"/>
    </source>
</evidence>
<dbReference type="RefSeq" id="WP_072865051.1">
    <property type="nucleotide sequence ID" value="NZ_FQUI01000024.1"/>
</dbReference>
<gene>
    <name evidence="10" type="primary">nadD</name>
    <name evidence="12" type="ORF">SAMN02745164_01503</name>
</gene>
<comment type="catalytic activity">
    <reaction evidence="9 10">
        <text>nicotinate beta-D-ribonucleotide + ATP + H(+) = deamido-NAD(+) + diphosphate</text>
        <dbReference type="Rhea" id="RHEA:22860"/>
        <dbReference type="ChEBI" id="CHEBI:15378"/>
        <dbReference type="ChEBI" id="CHEBI:30616"/>
        <dbReference type="ChEBI" id="CHEBI:33019"/>
        <dbReference type="ChEBI" id="CHEBI:57502"/>
        <dbReference type="ChEBI" id="CHEBI:58437"/>
        <dbReference type="EC" id="2.7.7.18"/>
    </reaction>
</comment>
<dbReference type="GO" id="GO:0009435">
    <property type="term" value="P:NAD+ biosynthetic process"/>
    <property type="evidence" value="ECO:0007669"/>
    <property type="project" value="UniProtKB-UniRule"/>
</dbReference>
<keyword evidence="7 10" id="KW-0067">ATP-binding</keyword>
<keyword evidence="6 10" id="KW-0547">Nucleotide-binding</keyword>
<keyword evidence="5 10" id="KW-0548">Nucleotidyltransferase</keyword>
<dbReference type="Pfam" id="PF01467">
    <property type="entry name" value="CTP_transf_like"/>
    <property type="match status" value="1"/>
</dbReference>
<reference evidence="12" key="1">
    <citation type="submission" date="2016-11" db="EMBL/GenBank/DDBJ databases">
        <authorList>
            <person name="Varghese N."/>
            <person name="Submissions S."/>
        </authorList>
    </citation>
    <scope>NUCLEOTIDE SEQUENCE [LARGE SCALE GENOMIC DNA]</scope>
    <source>
        <strain evidence="12">DSM 16785</strain>
    </source>
</reference>
<name>A0A1M4XSK3_MARH1</name>
<keyword evidence="3 10" id="KW-0662">Pyridine nucleotide biosynthesis</keyword>
<dbReference type="AlphaFoldDB" id="A0A1M4XSK3"/>
<dbReference type="UniPathway" id="UPA00253">
    <property type="reaction ID" value="UER00332"/>
</dbReference>
<comment type="similarity">
    <text evidence="10">Belongs to the NadD family.</text>
</comment>
<dbReference type="OrthoDB" id="5295945at2"/>
<evidence type="ECO:0000256" key="6">
    <source>
        <dbReference type="ARBA" id="ARBA00022741"/>
    </source>
</evidence>
<dbReference type="NCBIfam" id="TIGR00482">
    <property type="entry name" value="nicotinate (nicotinamide) nucleotide adenylyltransferase"/>
    <property type="match status" value="1"/>
</dbReference>
<dbReference type="PANTHER" id="PTHR39321">
    <property type="entry name" value="NICOTINATE-NUCLEOTIDE ADENYLYLTRANSFERASE-RELATED"/>
    <property type="match status" value="1"/>
</dbReference>
<dbReference type="EMBL" id="FQUI01000024">
    <property type="protein sequence ID" value="SHE96263.1"/>
    <property type="molecule type" value="Genomic_DNA"/>
</dbReference>
<evidence type="ECO:0000256" key="10">
    <source>
        <dbReference type="HAMAP-Rule" id="MF_00244"/>
    </source>
</evidence>
<dbReference type="Gene3D" id="3.40.50.620">
    <property type="entry name" value="HUPs"/>
    <property type="match status" value="1"/>
</dbReference>
<proteinExistence type="inferred from homology"/>
<sequence>MIVIFGGTYNPPHIGHRIIAEYAYDYLKPDKFLIIPAVVPPHKIENTSILDFETRKLWCEKTFPEERFIVSDIEKKLSIPSYTYQTVLFLKKEMKEEIYLLIGEDSLINFHTWYKWKDLLKEVTLVVYKRYSEKLKFDNYQIPHIFLNSPLIEISATEIRNRIKKNLSIYGMVSDNIVEDVIIKYRHE</sequence>
<evidence type="ECO:0000256" key="8">
    <source>
        <dbReference type="ARBA" id="ARBA00023027"/>
    </source>
</evidence>
<dbReference type="SUPFAM" id="SSF52374">
    <property type="entry name" value="Nucleotidylyl transferase"/>
    <property type="match status" value="1"/>
</dbReference>
<evidence type="ECO:0000313" key="13">
    <source>
        <dbReference type="Proteomes" id="UP000184334"/>
    </source>
</evidence>
<dbReference type="STRING" id="1122195.SAMN02745164_01503"/>
<evidence type="ECO:0000259" key="11">
    <source>
        <dbReference type="Pfam" id="PF01467"/>
    </source>
</evidence>
<dbReference type="EC" id="2.7.7.18" evidence="10"/>
<organism evidence="12 13">
    <name type="scientific">Marinitoga hydrogenitolerans (strain DSM 16785 / JCM 12826 / AT1271)</name>
    <dbReference type="NCBI Taxonomy" id="1122195"/>
    <lineage>
        <taxon>Bacteria</taxon>
        <taxon>Thermotogati</taxon>
        <taxon>Thermotogota</taxon>
        <taxon>Thermotogae</taxon>
        <taxon>Petrotogales</taxon>
        <taxon>Petrotogaceae</taxon>
        <taxon>Marinitoga</taxon>
    </lineage>
</organism>